<dbReference type="RefSeq" id="WP_109968890.1">
    <property type="nucleotide sequence ID" value="NZ_CP176093.1"/>
</dbReference>
<evidence type="ECO:0000313" key="3">
    <source>
        <dbReference type="EMBL" id="PWR71272.1"/>
    </source>
</evidence>
<comment type="caution">
    <text evidence="3">The sequence shown here is derived from an EMBL/GenBank/DDBJ whole genome shotgun (WGS) entry which is preliminary data.</text>
</comment>
<dbReference type="AlphaFoldDB" id="A0A2V2MTB6"/>
<dbReference type="Gene3D" id="3.40.50.11590">
    <property type="match status" value="1"/>
</dbReference>
<keyword evidence="4" id="KW-1185">Reference proteome</keyword>
<dbReference type="Proteomes" id="UP000245657">
    <property type="component" value="Unassembled WGS sequence"/>
</dbReference>
<dbReference type="InterPro" id="IPR007161">
    <property type="entry name" value="DUF364"/>
</dbReference>
<proteinExistence type="predicted"/>
<dbReference type="InterPro" id="IPR025251">
    <property type="entry name" value="DUF4213"/>
</dbReference>
<accession>A0A2V2MTB6</accession>
<sequence>MKDNIIQNEDNFLSKTGPDEKLYEKGSILEETKNRLISRYGDSLANLTLERVVIGIFYTGVKLSNGASGICFTPIKEIPESVCCPSSAKAMPRAGRLKGMSVADTFDYLSQQAPIKRAIAIATLNALSEDIWSSNPKEGSELYSIVEGDDIFADINLETIKKAVVVGALIPVIKQLKEHKVPYRIAELDIRTLKSEELPFFVNQSDFPHEVSTADLVIISGTTLINDTLESILQLCNPDAYVIIIGPTATMLPESFFARNISMLAGNRVVEPDEILDVLVEGGSGYHFYGQSSLKVIIKKQKN</sequence>
<dbReference type="Pfam" id="PF13938">
    <property type="entry name" value="DUF4213"/>
    <property type="match status" value="1"/>
</dbReference>
<feature type="domain" description="DUF4213" evidence="2">
    <location>
        <begin position="39"/>
        <end position="128"/>
    </location>
</feature>
<name>A0A2V2MTB6_9EURY</name>
<dbReference type="EMBL" id="QGMY01000008">
    <property type="protein sequence ID" value="PWR71272.1"/>
    <property type="molecule type" value="Genomic_DNA"/>
</dbReference>
<dbReference type="Gene3D" id="3.30.390.100">
    <property type="match status" value="1"/>
</dbReference>
<evidence type="ECO:0000313" key="4">
    <source>
        <dbReference type="Proteomes" id="UP000245657"/>
    </source>
</evidence>
<evidence type="ECO:0000259" key="2">
    <source>
        <dbReference type="Pfam" id="PF13938"/>
    </source>
</evidence>
<dbReference type="SUPFAM" id="SSF159713">
    <property type="entry name" value="Dhaf3308-like"/>
    <property type="match status" value="1"/>
</dbReference>
<dbReference type="Pfam" id="PF04016">
    <property type="entry name" value="DUF364"/>
    <property type="match status" value="1"/>
</dbReference>
<dbReference type="OrthoDB" id="147804at2157"/>
<evidence type="ECO:0000259" key="1">
    <source>
        <dbReference type="Pfam" id="PF04016"/>
    </source>
</evidence>
<gene>
    <name evidence="3" type="ORF">DK846_10410</name>
</gene>
<organism evidence="3 4">
    <name type="scientific">Methanospirillum lacunae</name>
    <dbReference type="NCBI Taxonomy" id="668570"/>
    <lineage>
        <taxon>Archaea</taxon>
        <taxon>Methanobacteriati</taxon>
        <taxon>Methanobacteriota</taxon>
        <taxon>Stenosarchaea group</taxon>
        <taxon>Methanomicrobia</taxon>
        <taxon>Methanomicrobiales</taxon>
        <taxon>Methanospirillaceae</taxon>
        <taxon>Methanospirillum</taxon>
    </lineage>
</organism>
<protein>
    <submittedName>
        <fullName evidence="3">Fis family transcriptional regulator</fullName>
    </submittedName>
</protein>
<dbReference type="GeneID" id="97547107"/>
<reference evidence="3 4" key="1">
    <citation type="submission" date="2018-05" db="EMBL/GenBank/DDBJ databases">
        <title>Draft genome of Methanospirillum lacunae Ki8-1.</title>
        <authorList>
            <person name="Dueholm M.S."/>
            <person name="Nielsen P.H."/>
            <person name="Bakmann L.F."/>
            <person name="Otzen D.E."/>
        </authorList>
    </citation>
    <scope>NUCLEOTIDE SEQUENCE [LARGE SCALE GENOMIC DNA]</scope>
    <source>
        <strain evidence="3 4">Ki8-1</strain>
    </source>
</reference>
<feature type="domain" description="Putative heavy-metal chelation" evidence="1">
    <location>
        <begin position="155"/>
        <end position="296"/>
    </location>
</feature>